<dbReference type="Pfam" id="PF00501">
    <property type="entry name" value="AMP-binding"/>
    <property type="match status" value="4"/>
</dbReference>
<dbReference type="SUPFAM" id="SSF52777">
    <property type="entry name" value="CoA-dependent acyltransferases"/>
    <property type="match status" value="8"/>
</dbReference>
<dbReference type="InterPro" id="IPR001031">
    <property type="entry name" value="Thioesterase"/>
</dbReference>
<dbReference type="FunFam" id="3.40.50.980:FF:000001">
    <property type="entry name" value="Non-ribosomal peptide synthetase"/>
    <property type="match status" value="4"/>
</dbReference>
<dbReference type="Gene3D" id="3.30.559.10">
    <property type="entry name" value="Chloramphenicol acetyltransferase-like domain"/>
    <property type="match status" value="4"/>
</dbReference>
<evidence type="ECO:0000256" key="3">
    <source>
        <dbReference type="ARBA" id="ARBA00022450"/>
    </source>
</evidence>
<dbReference type="InterPro" id="IPR045851">
    <property type="entry name" value="AMP-bd_C_sf"/>
</dbReference>
<reference evidence="6" key="1">
    <citation type="submission" date="2020-05" db="EMBL/GenBank/DDBJ databases">
        <title>Chitinophaga laudate sp. nov., isolated from a tropical peat swamp.</title>
        <authorList>
            <person name="Goh C.B.S."/>
            <person name="Lee M.S."/>
            <person name="Parimannan S."/>
            <person name="Pasbakhsh P."/>
            <person name="Yule C.M."/>
            <person name="Rajandas H."/>
            <person name="Loke S."/>
            <person name="Croft L."/>
            <person name="Tan J.B.L."/>
        </authorList>
    </citation>
    <scope>NUCLEOTIDE SEQUENCE</scope>
    <source>
        <strain evidence="6">Mgbs1</strain>
    </source>
</reference>
<dbReference type="InterPro" id="IPR023213">
    <property type="entry name" value="CAT-like_dom_sf"/>
</dbReference>
<dbReference type="FunFam" id="3.30.300.30:FF:000010">
    <property type="entry name" value="Enterobactin synthetase component F"/>
    <property type="match status" value="4"/>
</dbReference>
<dbReference type="InterPro" id="IPR000873">
    <property type="entry name" value="AMP-dep_synth/lig_dom"/>
</dbReference>
<protein>
    <submittedName>
        <fullName evidence="6">Amino acid adenylation domain-containing protein</fullName>
    </submittedName>
</protein>
<dbReference type="Pfam" id="PF13193">
    <property type="entry name" value="AMP-binding_C"/>
    <property type="match status" value="4"/>
</dbReference>
<name>A0A3S1B2T4_9BACT</name>
<keyword evidence="7" id="KW-1185">Reference proteome</keyword>
<keyword evidence="3" id="KW-0596">Phosphopantetheine</keyword>
<dbReference type="PANTHER" id="PTHR45527">
    <property type="entry name" value="NONRIBOSOMAL PEPTIDE SYNTHETASE"/>
    <property type="match status" value="1"/>
</dbReference>
<dbReference type="NCBIfam" id="TIGR01733">
    <property type="entry name" value="AA-adenyl-dom"/>
    <property type="match status" value="4"/>
</dbReference>
<feature type="compositionally biased region" description="Polar residues" evidence="5">
    <location>
        <begin position="4105"/>
        <end position="4114"/>
    </location>
</feature>
<dbReference type="Proteomes" id="UP000281028">
    <property type="component" value="Unassembled WGS sequence"/>
</dbReference>
<proteinExistence type="inferred from homology"/>
<feature type="compositionally biased region" description="Basic and acidic residues" evidence="5">
    <location>
        <begin position="4092"/>
        <end position="4104"/>
    </location>
</feature>
<dbReference type="InterPro" id="IPR025110">
    <property type="entry name" value="AMP-bd_C"/>
</dbReference>
<keyword evidence="4" id="KW-0597">Phosphoprotein</keyword>
<dbReference type="FunFam" id="2.30.38.10:FF:000001">
    <property type="entry name" value="Non-ribosomal peptide synthetase PvdI"/>
    <property type="match status" value="1"/>
</dbReference>
<dbReference type="SMART" id="SM00823">
    <property type="entry name" value="PKS_PP"/>
    <property type="match status" value="4"/>
</dbReference>
<dbReference type="GO" id="GO:0031177">
    <property type="term" value="F:phosphopantetheine binding"/>
    <property type="evidence" value="ECO:0007669"/>
    <property type="project" value="InterPro"/>
</dbReference>
<dbReference type="SUPFAM" id="SSF47336">
    <property type="entry name" value="ACP-like"/>
    <property type="match status" value="4"/>
</dbReference>
<dbReference type="PROSITE" id="PS00012">
    <property type="entry name" value="PHOSPHOPANTETHEINE"/>
    <property type="match status" value="3"/>
</dbReference>
<evidence type="ECO:0000313" key="7">
    <source>
        <dbReference type="Proteomes" id="UP000281028"/>
    </source>
</evidence>
<dbReference type="InterPro" id="IPR029058">
    <property type="entry name" value="AB_hydrolase_fold"/>
</dbReference>
<accession>A0A3S1B2T4</accession>
<dbReference type="FunFam" id="3.40.50.12780:FF:000012">
    <property type="entry name" value="Non-ribosomal peptide synthetase"/>
    <property type="match status" value="2"/>
</dbReference>
<dbReference type="InterPro" id="IPR006162">
    <property type="entry name" value="Ppantetheine_attach_site"/>
</dbReference>
<dbReference type="InterPro" id="IPR009081">
    <property type="entry name" value="PP-bd_ACP"/>
</dbReference>
<dbReference type="InterPro" id="IPR010071">
    <property type="entry name" value="AA_adenyl_dom"/>
</dbReference>
<dbReference type="Pfam" id="PF00975">
    <property type="entry name" value="Thioesterase"/>
    <property type="match status" value="1"/>
</dbReference>
<evidence type="ECO:0000313" key="6">
    <source>
        <dbReference type="EMBL" id="NSL85692.1"/>
    </source>
</evidence>
<feature type="region of interest" description="Disordered" evidence="5">
    <location>
        <begin position="4090"/>
        <end position="4114"/>
    </location>
</feature>
<dbReference type="InterPro" id="IPR036736">
    <property type="entry name" value="ACP-like_sf"/>
</dbReference>
<dbReference type="Gene3D" id="3.40.50.1820">
    <property type="entry name" value="alpha/beta hydrolase"/>
    <property type="match status" value="1"/>
</dbReference>
<dbReference type="Gene3D" id="1.10.1200.10">
    <property type="entry name" value="ACP-like"/>
    <property type="match status" value="4"/>
</dbReference>
<dbReference type="NCBIfam" id="NF003417">
    <property type="entry name" value="PRK04813.1"/>
    <property type="match status" value="4"/>
</dbReference>
<dbReference type="PROSITE" id="PS50075">
    <property type="entry name" value="CARRIER"/>
    <property type="match status" value="4"/>
</dbReference>
<dbReference type="FunFam" id="1.10.1200.10:FF:000005">
    <property type="entry name" value="Nonribosomal peptide synthetase 1"/>
    <property type="match status" value="1"/>
</dbReference>
<dbReference type="Gene3D" id="3.30.300.30">
    <property type="match status" value="4"/>
</dbReference>
<dbReference type="InterPro" id="IPR020845">
    <property type="entry name" value="AMP-binding_CS"/>
</dbReference>
<gene>
    <name evidence="6" type="ORF">ECE50_002545</name>
</gene>
<dbReference type="Pfam" id="PF00550">
    <property type="entry name" value="PP-binding"/>
    <property type="match status" value="4"/>
</dbReference>
<evidence type="ECO:0000256" key="4">
    <source>
        <dbReference type="ARBA" id="ARBA00022553"/>
    </source>
</evidence>
<dbReference type="CDD" id="cd05930">
    <property type="entry name" value="A_NRPS"/>
    <property type="match status" value="3"/>
</dbReference>
<dbReference type="SUPFAM" id="SSF53474">
    <property type="entry name" value="alpha/beta-Hydrolases"/>
    <property type="match status" value="1"/>
</dbReference>
<dbReference type="Gene3D" id="3.30.559.30">
    <property type="entry name" value="Nonribosomal peptide synthetase, condensation domain"/>
    <property type="match status" value="4"/>
</dbReference>
<dbReference type="GO" id="GO:0044550">
    <property type="term" value="P:secondary metabolite biosynthetic process"/>
    <property type="evidence" value="ECO:0007669"/>
    <property type="project" value="UniProtKB-ARBA"/>
</dbReference>
<dbReference type="GO" id="GO:0005737">
    <property type="term" value="C:cytoplasm"/>
    <property type="evidence" value="ECO:0007669"/>
    <property type="project" value="TreeGrafter"/>
</dbReference>
<dbReference type="PANTHER" id="PTHR45527:SF1">
    <property type="entry name" value="FATTY ACID SYNTHASE"/>
    <property type="match status" value="1"/>
</dbReference>
<dbReference type="InterPro" id="IPR001242">
    <property type="entry name" value="Condensation_dom"/>
</dbReference>
<dbReference type="PROSITE" id="PS00455">
    <property type="entry name" value="AMP_BINDING"/>
    <property type="match status" value="4"/>
</dbReference>
<comment type="cofactor">
    <cofactor evidence="1">
        <name>pantetheine 4'-phosphate</name>
        <dbReference type="ChEBI" id="CHEBI:47942"/>
    </cofactor>
</comment>
<sequence length="4412" mass="489645">MTHQVSSERLSLTPAQLDIYLHQQRYPAAPFYVIGGYYQLKGRLDHSLLEKVILDIINHEPAFRTRIDSSENTPVQYQAAALETAIPYKDFSEAPEPLSAALSWLKNDFGIPFSLEGKLYTIMVVKLAADDCLVYIKTHHLIMDGWGFSLFIRRLAAAYEGTAPATSAFHFHDAVREINTPQDPTVLRQQQEYWQQKFSVLPAPLLSPFQDAATVSSKRYQLEVPYAQYQQLVQLATDNKASVFHVLLGLLYVYFTRAFQADELVIGLPVHNRTNARFKKVLGLFVSTTPARFSFGTDLTFTELLHSIKQHQKQDHRYQGYALGQIHRDLQLFSKGREQLFDISFSYEKFDYDITAAGIDKIIPVTFTHEHDTQPFNIFVREYQQGEPVLFDIQLHQSYFTAAAGEMTAARLAHLIQYIPLHTETPIRQLNWLPLAEQQLLQQINEQPVTAPAVFSTFMTAIQATAHRCAGKTAVIAGGAALTYAQLQEQSDRLAHQLLQLGAGRDIPVAVCMDRSAAMLVSLLAIWKAGSPYVPLDPEYPEERITTIIENAECLLVITENHYRPKFAQAALQVFSYDEISNAAPVTGELATPAAGDLAYIIYTSGSTGTPKGVAITHGSVINFLEAMASRPGLTETDILLAVTTVSFDIHVLELYLPLLTGGTVVIAASGETRDAFRLQELITTHGVTTMQATPATWKMMFLAGWEPAGCFRALCGGEALPLSLLQSFRQYPELELWNMYGPTEATVWASTERITPAQKDVSIGTPIRNTTFHILDRFGYPSGFELPGELYIGGSCLARGYHHLPEKTAESFLSLPLLTGLTPLYKTGDNVALGTDLRLRFQSRTDDQVKIRGFRIEQGEIEAAVILHPEVQDCAVKVWQNTQGENYLAAYYVTMPGAAATPETLTAHLAGKLPGYMIPAVWQQLNALPLTPNGKVDKKALPRPEAMQATQQYIAPETATAIQLAAIWATLFNRTAISITDDYFMLGGNSITNIQLVNMARAAGLPLETSDIFTMPTIRELEAALDARALTATFDTDIPPAPVAAAYPATPAQKRLFILQQLEGVATTYNMAGAFLLQGQADITRLQQAFSQLINRHESLRTSFLLENGEVYQHVKDNIGFHIEIIHLPAGETDLHQAFAACATAFVRPFDLSCAPLLRCGLAPFTPDKSLLVIDMHHIISDGLSADIFLQELLRLYENDTLPPLPLQYKDYAVWQQKGVQQARSGKEATWWLQQFEGDIPVLQLPTDFKRPAVQSFEGADYYCTIDAATTQRIRQLATDRKATLYMVLLAAWNMLLAKYSGQEDIVTGSPVAGRPHTALQQLIGMFVHTLPLRCYPQQNKTFPAFLAEVKQLVIQAFGYTAFPMEALTEQLNIPRDISRNPLFDVMFVLQPQPLPVINGSDFSLQPLPAAHHTAKFDLTLEATESGDEIRLRFEYGVRLFKPATIQRMAGHFLRLLHIITTQPDILISAVDITSEEEKRKLLCTFNDTQKDFPAQQTLSQIFTAQAVKTPDHTAVAFADQRLSYAALDRRTSQLAKVLQAKGVQRGSIVAMLTDRSLEMPTGILAILKAGGAYLPVSPEYPADRIQYMLEDSGAGILLTQTAHLPKIQFNGSCINLDDPALYEGDAAHTDAATATDPAYVIYTSGSTGKPKGAMISHRSAVNRIHWMQRQYPLTPQDVILQKTPYTFDVSVWELFWWSFAGASVFFLEPEGEKDPQAIMDAIVQQQITVMHFVPSMLNVSLEYLQAHAGRWNLSSLRRVFASGEALQVKQVTAFHELLYNVYGTTLHNLYGPTEAAVDVSWFDCHPGTITDTVPIGKPIDNIRLYILDSQQQLQPEGVAGELYISGVGVGIGYLNRPDLTREKFLPDPFFPGERMYRTGDLARWMADGNIEYIGRADHQVKIRGFRIEPGEIEQRLLQHPWVKEVLVLAKENSRREKYLCAYLTATQTVTSEILQEHILQELPEYMVPAHFILLDKMPLSPNGKADRKALPEPDLSHADNSVPYEAPQSAAEILLVNIWEEVLHITPISTGDSFFRLGGDSIKAIQVAAKVAQQGMHISIRDIFRYPAVRQLALHMHTAVTPAAPPTVAIPIADFPVDAALRQAIDPAFSIRAAYPLSPMQAGMLFHAMTDETSNAYLDQVVFDFDTLLDSALLEKSFNILIQQHDILRTVFATKGLQTPRQVVLKERYQQIQYSDISHLSLPDQQVWLEQYRQADWQQGYRLSHGPLQQLYLVKTGPHSCRIMFSFHHIILDGWSFSLLMSSLLRTYITVAAGKCILAAPAPQFSSYINWISAQDTAAATAFWETHLGGFSTKTSPAQHRHTGAAYQVTEDIFVLPDTLYTGIQQIAAQHAITVNTILQTVWGILLQRYNNTGDVVFGTVTSGRPPQIKDIANVAGLLINTIPVRVKCTGDISFAELAGEVQLTALTADSYSYLPLADIQQLSELKNELIDHILVFENFPVDSNLLQQQHGAGALLKISRVKFYEQTHYDLNVIIVPQDNLTIRFNYNSAVFNQEQIRQIMQQLETALTAITGNAAIPVKHIPLLSAADTAQLAVFHDTAFPLPHLPTIHQLFASRAAQAPEATAIVHEGTGISYAALNEQANSIAAWLYTHGIRKEDRVAIVASRSIPMIAGILGVLKAGAAIVPVDPAYPEDRIHYMLEDSGTKIALTDDDFTAILPVTAVTFTTALQAAGTLPDLHLTAANLLYIIYTSGTTGKPKGVMLEHGNLVNLIAWQEKENIADFSGSVLQFTTLCFDVCYQEIFSTLLAGGCLYIIDEEKKKEPAYLLSFIRDHAISTVFLPTAYLKFLSGQELFVQQLPPCIKHIITAGEQLVVSPLLQAYIRSTGVQLHNHYGPSETHVATAYILQQEEQMELPPIGQPVGNNRIYIFDQYGHQQPVGISGEIYIAGRNVGRGYIGNQALTDSRFLPDPFTAGERMYRTGDLGYRLPDGNIIYTGRTDHQVKIRGYRVEPGEIESRLLNHPQIQQAAVIVHTTSQQEKYLIAYIAADTALSADTAKAFLAATLPAYMVPAYIMVLDKIPLTVNGKTDRKALPLPENDIQQAHAALSTPTEVRLAAIWGSILHIAHPEPLHDFFETGGHSLKAALLATNIQREFQVDIPLKEIFRLRRLRQLAASIDTAAKMAQEPITAVAPHTHYALSSAQKRLYILQQFEDSSTTYNIPFVARVNGKIDADRLEQALHMLIHRHEAFRTSFTLLDGEPVQQISAQADFRLQRRTITADTAAACTTAFIQPFDTGRAPLFRAALLQYETTESQLLLLDMHHIIADGVTLEILLQELLALYDGAALPEPLLTYKDYAAWQHTQRDSPAQRRHKDYWLQQFHADNGGIPTLSLQTDFPRPAVQRFEGDEIFIELDNSLVAQLKQTAIRHNATAFMITFAAYNILLSKYAGQEDIAAGTPVAGRTKAGIDHIIGLFVNTIVLRNQAAGEMSFTDFLRQVKENLLDGVAHQDYQFEELLDSLQLKRDLSRNPLFDTMFSYQHIGELQLKTTDFELLPYEQRADNAKFDLAFSFNEHAGKSRLVINYSTCLFKPETIRRMGEHYQHILRCVLEQPDILLKNIPLATPAEIAEISACFNNTAMDYPRQQTIHQCFEQIAAQQPDAVAIVSHGATVTYRQLNEQANRLAGILREKGAGPDHIIGLMMERSAGMIITLMAILKSGAAYLPLVPELPDDRLLAMLTDAGVNLVLTTTAASEGHDTSYLAGNGARTFLLPESMTAILQQQSPDNTGIAVSSPHHLAYVIYTSGSTGMPKGVMIEHKGVVNLATWFNRQHDLQTNRRVLQMTGIGFDVSVEEIIVPLLSGAGVYIIPTEDKMDKARFTAFIKAHQINVAEIVPTLLQDYIVDNEPLESLRVIITGAEKLDETLKDSVLDKGYTLYNIYGPTETTVNATAKKCCKGDDTIGTPMANTSIYILDRWNQLMPAGIPGELCVAGDALARGYLNSPELNSQKFTAHPFLPGEKIYRTGDLACWTAEGEIKFLGRIDQQIKIRGYRIEPGEIAVVMSRLPHMKDTCVIARTDRQGEKYLCAYYTAAQPYTAAGLRSLLAAQLPDYMIPSYFIQLPAMPVTPNGKTDTKALPEPDRTLHSSTPYAAPSGTTETQLVAIWQEVLGTDNIGVMDNFFEIGGHSLKAVAVAGRINQYFNTQVVLTDLFRAQTIRALSALIEDRQAGTATQHITLLSPEREQHLFLFPPAMGQGLAYSRLSPAVTSHSLYSFNYIHDDDRINIYTTLIEQVQPQGPYLLLGYSAGGNLAFEVAKALIKKGHTVSDIIMIDVIRRVEKMGSLGESKATIKASLLDALSQNHLASDNEAYIDKLVEDTYLFTAYVDELINEGTVSSNVHLIKAAEEKEYHWEDAVTGSLTVHQGKGEHIAMLGPEENLVYNAGIIADILGKI</sequence>
<evidence type="ECO:0000256" key="5">
    <source>
        <dbReference type="SAM" id="MobiDB-lite"/>
    </source>
</evidence>
<dbReference type="SUPFAM" id="SSF56801">
    <property type="entry name" value="Acetyl-CoA synthetase-like"/>
    <property type="match status" value="4"/>
</dbReference>
<dbReference type="FunFam" id="1.10.1200.10:FF:000016">
    <property type="entry name" value="Non-ribosomal peptide synthase"/>
    <property type="match status" value="1"/>
</dbReference>
<dbReference type="CDD" id="cd19531">
    <property type="entry name" value="LCL_NRPS-like"/>
    <property type="match status" value="2"/>
</dbReference>
<evidence type="ECO:0000256" key="1">
    <source>
        <dbReference type="ARBA" id="ARBA00001957"/>
    </source>
</evidence>
<dbReference type="GO" id="GO:0043041">
    <property type="term" value="P:amino acid activation for nonribosomal peptide biosynthetic process"/>
    <property type="evidence" value="ECO:0007669"/>
    <property type="project" value="TreeGrafter"/>
</dbReference>
<dbReference type="Gene3D" id="2.30.38.10">
    <property type="entry name" value="Luciferase, Domain 3"/>
    <property type="match status" value="4"/>
</dbReference>
<comment type="similarity">
    <text evidence="2">Belongs to the ATP-dependent AMP-binding enzyme family.</text>
</comment>
<dbReference type="Gene3D" id="1.10.287.490">
    <property type="entry name" value="Helix hairpin bin"/>
    <property type="match status" value="1"/>
</dbReference>
<dbReference type="Gene3D" id="3.40.50.980">
    <property type="match status" value="8"/>
</dbReference>
<comment type="caution">
    <text evidence="6">The sequence shown here is derived from an EMBL/GenBank/DDBJ whole genome shotgun (WGS) entry which is preliminary data.</text>
</comment>
<evidence type="ECO:0000256" key="2">
    <source>
        <dbReference type="ARBA" id="ARBA00006432"/>
    </source>
</evidence>
<dbReference type="GO" id="GO:0003824">
    <property type="term" value="F:catalytic activity"/>
    <property type="evidence" value="ECO:0007669"/>
    <property type="project" value="InterPro"/>
</dbReference>
<dbReference type="CDD" id="cd19543">
    <property type="entry name" value="DCL_NRPS"/>
    <property type="match status" value="1"/>
</dbReference>
<dbReference type="EMBL" id="RIAR02000001">
    <property type="protein sequence ID" value="NSL85692.1"/>
    <property type="molecule type" value="Genomic_DNA"/>
</dbReference>
<dbReference type="Pfam" id="PF00668">
    <property type="entry name" value="Condensation"/>
    <property type="match status" value="4"/>
</dbReference>
<dbReference type="InterPro" id="IPR020806">
    <property type="entry name" value="PKS_PP-bd"/>
</dbReference>
<dbReference type="FunFam" id="3.40.50.980:FF:000002">
    <property type="entry name" value="Enterobactin synthetase component F"/>
    <property type="match status" value="1"/>
</dbReference>
<organism evidence="6 7">
    <name type="scientific">Chitinophaga solisilvae</name>
    <dbReference type="NCBI Taxonomy" id="1233460"/>
    <lineage>
        <taxon>Bacteria</taxon>
        <taxon>Pseudomonadati</taxon>
        <taxon>Bacteroidota</taxon>
        <taxon>Chitinophagia</taxon>
        <taxon>Chitinophagales</taxon>
        <taxon>Chitinophagaceae</taxon>
        <taxon>Chitinophaga</taxon>
    </lineage>
</organism>
<dbReference type="GO" id="GO:0072330">
    <property type="term" value="P:monocarboxylic acid biosynthetic process"/>
    <property type="evidence" value="ECO:0007669"/>
    <property type="project" value="UniProtKB-ARBA"/>
</dbReference>
<dbReference type="OrthoDB" id="4317020at2"/>